<sequence length="186" mass="21053">MARFDFVSTPLSGLTLVQRKAIEDQRGFLSRFYCADEFREAGLTKAIKQINQTLTRKKGAVRGMHFQYPPYVEAKLVSCLHGEIFDVAVDLRSNSPTFLHWHGAILSAQNRQSLLIPEGFAHGFQTLTEDCELIYLHTESYHPEAEGALNFADPKLGIVWPLATTEISDRDMNHKLIEQDFQGISL</sequence>
<evidence type="ECO:0000256" key="2">
    <source>
        <dbReference type="ARBA" id="ARBA00001997"/>
    </source>
</evidence>
<dbReference type="InterPro" id="IPR000888">
    <property type="entry name" value="RmlC-like"/>
</dbReference>
<evidence type="ECO:0000256" key="5">
    <source>
        <dbReference type="PIRSR" id="PIRSR600888-1"/>
    </source>
</evidence>
<dbReference type="InterPro" id="IPR014710">
    <property type="entry name" value="RmlC-like_jellyroll"/>
</dbReference>
<feature type="active site" description="Proton donor" evidence="5">
    <location>
        <position position="135"/>
    </location>
</feature>
<protein>
    <recommendedName>
        <fullName evidence="4 7">dTDP-4-dehydrorhamnose 3,5-epimerase</fullName>
        <ecNumber evidence="3 7">5.1.3.13</ecNumber>
    </recommendedName>
    <alternativeName>
        <fullName evidence="7">Thymidine diphospho-4-keto-rhamnose 3,5-epimerase</fullName>
    </alternativeName>
</protein>
<dbReference type="SUPFAM" id="SSF51182">
    <property type="entry name" value="RmlC-like cupins"/>
    <property type="match status" value="1"/>
</dbReference>
<dbReference type="GO" id="GO:0008830">
    <property type="term" value="F:dTDP-4-dehydrorhamnose 3,5-epimerase activity"/>
    <property type="evidence" value="ECO:0007669"/>
    <property type="project" value="UniProtKB-UniRule"/>
</dbReference>
<dbReference type="AlphaFoldDB" id="D5CQA1"/>
<dbReference type="CDD" id="cd00438">
    <property type="entry name" value="cupin_RmlC"/>
    <property type="match status" value="1"/>
</dbReference>
<dbReference type="OrthoDB" id="9800680at2"/>
<feature type="site" description="Participates in a stacking interaction with the thymidine ring of dTDP-4-oxo-6-deoxyglucose" evidence="6">
    <location>
        <position position="141"/>
    </location>
</feature>
<dbReference type="PANTHER" id="PTHR21047:SF2">
    <property type="entry name" value="THYMIDINE DIPHOSPHO-4-KETO-RHAMNOSE 3,5-EPIMERASE"/>
    <property type="match status" value="1"/>
</dbReference>
<comment type="subunit">
    <text evidence="7">Homodimer.</text>
</comment>
<name>D5CQA1_SIDLE</name>
<proteinExistence type="inferred from homology"/>
<evidence type="ECO:0000256" key="6">
    <source>
        <dbReference type="PIRSR" id="PIRSR600888-3"/>
    </source>
</evidence>
<dbReference type="Gene3D" id="2.60.120.10">
    <property type="entry name" value="Jelly Rolls"/>
    <property type="match status" value="1"/>
</dbReference>
<evidence type="ECO:0000256" key="7">
    <source>
        <dbReference type="RuleBase" id="RU364069"/>
    </source>
</evidence>
<evidence type="ECO:0000256" key="4">
    <source>
        <dbReference type="ARBA" id="ARBA00019595"/>
    </source>
</evidence>
<dbReference type="EMBL" id="CP001965">
    <property type="protein sequence ID" value="ADE13122.1"/>
    <property type="molecule type" value="Genomic_DNA"/>
</dbReference>
<dbReference type="KEGG" id="slt:Slit_2897"/>
<reference evidence="8 9" key="1">
    <citation type="submission" date="2010-03" db="EMBL/GenBank/DDBJ databases">
        <title>Complete sequence of Sideroxydans lithotrophicus ES-1.</title>
        <authorList>
            <consortium name="US DOE Joint Genome Institute"/>
            <person name="Lucas S."/>
            <person name="Copeland A."/>
            <person name="Lapidus A."/>
            <person name="Cheng J.-F."/>
            <person name="Bruce D."/>
            <person name="Goodwin L."/>
            <person name="Pitluck S."/>
            <person name="Munk A.C."/>
            <person name="Detter J.C."/>
            <person name="Han C."/>
            <person name="Tapia R."/>
            <person name="Larimer F."/>
            <person name="Land M."/>
            <person name="Hauser L."/>
            <person name="Kyrpides N."/>
            <person name="Ivanova N."/>
            <person name="Emerson D."/>
            <person name="Woyke T."/>
        </authorList>
    </citation>
    <scope>NUCLEOTIDE SEQUENCE [LARGE SCALE GENOMIC DNA]</scope>
    <source>
        <strain evidence="8 9">ES-1</strain>
    </source>
</reference>
<keyword evidence="9" id="KW-1185">Reference proteome</keyword>
<dbReference type="GO" id="GO:0000271">
    <property type="term" value="P:polysaccharide biosynthetic process"/>
    <property type="evidence" value="ECO:0007669"/>
    <property type="project" value="TreeGrafter"/>
</dbReference>
<keyword evidence="7 8" id="KW-0413">Isomerase</keyword>
<feature type="active site" description="Proton acceptor" evidence="5">
    <location>
        <position position="65"/>
    </location>
</feature>
<comment type="similarity">
    <text evidence="7">Belongs to the dTDP-4-dehydrorhamnose 3,5-epimerase family.</text>
</comment>
<dbReference type="STRING" id="580332.Slit_2897"/>
<dbReference type="GO" id="GO:0019305">
    <property type="term" value="P:dTDP-rhamnose biosynthetic process"/>
    <property type="evidence" value="ECO:0007669"/>
    <property type="project" value="UniProtKB-UniRule"/>
</dbReference>
<evidence type="ECO:0000313" key="8">
    <source>
        <dbReference type="EMBL" id="ADE13122.1"/>
    </source>
</evidence>
<comment type="function">
    <text evidence="2 7">Catalyzes the epimerization of the C3' and C5'positions of dTDP-6-deoxy-D-xylo-4-hexulose, forming dTDP-6-deoxy-L-lyxo-4-hexulose.</text>
</comment>
<accession>D5CQA1</accession>
<dbReference type="eggNOG" id="COG1898">
    <property type="taxonomic scope" value="Bacteria"/>
</dbReference>
<dbReference type="RefSeq" id="WP_013031018.1">
    <property type="nucleotide sequence ID" value="NC_013959.1"/>
</dbReference>
<gene>
    <name evidence="8" type="ordered locus">Slit_2897</name>
</gene>
<dbReference type="PANTHER" id="PTHR21047">
    <property type="entry name" value="DTDP-6-DEOXY-D-GLUCOSE-3,5 EPIMERASE"/>
    <property type="match status" value="1"/>
</dbReference>
<dbReference type="HOGENOM" id="CLU_090940_1_1_4"/>
<dbReference type="GO" id="GO:0005829">
    <property type="term" value="C:cytosol"/>
    <property type="evidence" value="ECO:0007669"/>
    <property type="project" value="TreeGrafter"/>
</dbReference>
<comment type="pathway">
    <text evidence="7">Carbohydrate biosynthesis; dTDP-L-rhamnose biosynthesis.</text>
</comment>
<dbReference type="EC" id="5.1.3.13" evidence="3 7"/>
<dbReference type="Pfam" id="PF00908">
    <property type="entry name" value="dTDP_sugar_isom"/>
    <property type="match status" value="1"/>
</dbReference>
<comment type="catalytic activity">
    <reaction evidence="1 7">
        <text>dTDP-4-dehydro-6-deoxy-alpha-D-glucose = dTDP-4-dehydro-beta-L-rhamnose</text>
        <dbReference type="Rhea" id="RHEA:16969"/>
        <dbReference type="ChEBI" id="CHEBI:57649"/>
        <dbReference type="ChEBI" id="CHEBI:62830"/>
        <dbReference type="EC" id="5.1.3.13"/>
    </reaction>
</comment>
<organism evidence="8 9">
    <name type="scientific">Sideroxydans lithotrophicus (strain ES-1)</name>
    <dbReference type="NCBI Taxonomy" id="580332"/>
    <lineage>
        <taxon>Bacteria</taxon>
        <taxon>Pseudomonadati</taxon>
        <taxon>Pseudomonadota</taxon>
        <taxon>Betaproteobacteria</taxon>
        <taxon>Nitrosomonadales</taxon>
        <taxon>Gallionellaceae</taxon>
        <taxon>Sideroxydans</taxon>
    </lineage>
</organism>
<evidence type="ECO:0000256" key="3">
    <source>
        <dbReference type="ARBA" id="ARBA00012098"/>
    </source>
</evidence>
<dbReference type="Proteomes" id="UP000001625">
    <property type="component" value="Chromosome"/>
</dbReference>
<dbReference type="InterPro" id="IPR011051">
    <property type="entry name" value="RmlC_Cupin_sf"/>
</dbReference>
<dbReference type="NCBIfam" id="TIGR01221">
    <property type="entry name" value="rmlC"/>
    <property type="match status" value="1"/>
</dbReference>
<evidence type="ECO:0000313" key="9">
    <source>
        <dbReference type="Proteomes" id="UP000001625"/>
    </source>
</evidence>
<dbReference type="UniPathway" id="UPA00124"/>
<evidence type="ECO:0000256" key="1">
    <source>
        <dbReference type="ARBA" id="ARBA00001298"/>
    </source>
</evidence>